<reference evidence="3" key="1">
    <citation type="submission" date="2010-07" db="EMBL/GenBank/DDBJ databases">
        <title>The genome sequence of Gaeumannomyces graminis var. tritici strain R3-111a-1.</title>
        <authorList>
            <consortium name="The Broad Institute Genome Sequencing Platform"/>
            <person name="Ma L.-J."/>
            <person name="Dead R."/>
            <person name="Young S."/>
            <person name="Zeng Q."/>
            <person name="Koehrsen M."/>
            <person name="Alvarado L."/>
            <person name="Berlin A."/>
            <person name="Chapman S.B."/>
            <person name="Chen Z."/>
            <person name="Freedman E."/>
            <person name="Gellesch M."/>
            <person name="Goldberg J."/>
            <person name="Griggs A."/>
            <person name="Gujja S."/>
            <person name="Heilman E.R."/>
            <person name="Heiman D."/>
            <person name="Hepburn T."/>
            <person name="Howarth C."/>
            <person name="Jen D."/>
            <person name="Larson L."/>
            <person name="Mehta T."/>
            <person name="Neiman D."/>
            <person name="Pearson M."/>
            <person name="Roberts A."/>
            <person name="Saif S."/>
            <person name="Shea T."/>
            <person name="Shenoy N."/>
            <person name="Sisk P."/>
            <person name="Stolte C."/>
            <person name="Sykes S."/>
            <person name="Walk T."/>
            <person name="White J."/>
            <person name="Yandava C."/>
            <person name="Haas B."/>
            <person name="Nusbaum C."/>
            <person name="Birren B."/>
        </authorList>
    </citation>
    <scope>NUCLEOTIDE SEQUENCE [LARGE SCALE GENOMIC DNA]</scope>
    <source>
        <strain evidence="3">R3-111a-1</strain>
    </source>
</reference>
<name>J3PEJ6_GAET3</name>
<dbReference type="EMBL" id="GL385401">
    <property type="protein sequence ID" value="EJT70904.1"/>
    <property type="molecule type" value="Genomic_DNA"/>
</dbReference>
<reference evidence="2" key="5">
    <citation type="submission" date="2018-04" db="UniProtKB">
        <authorList>
            <consortium name="EnsemblFungi"/>
        </authorList>
    </citation>
    <scope>IDENTIFICATION</scope>
    <source>
        <strain evidence="2">R3-111a-1</strain>
    </source>
</reference>
<sequence length="126" mass="13379">MAVADFRGADQRGIATCDEGGLLLRHPFQGSMNSCSKTGSDTLPCFASLRGVGSVQGLIWGRDRYVGDSDAEDTVQTTPAIARLLVREIHPFSALEASFVSWPEAGGSVAVAAGISETKWEPPIRQ</sequence>
<dbReference type="HOGENOM" id="CLU_1981735_0_0_1"/>
<organism evidence="1">
    <name type="scientific">Gaeumannomyces tritici (strain R3-111a-1)</name>
    <name type="common">Wheat and barley take-all root rot fungus</name>
    <name type="synonym">Gaeumannomyces graminis var. tritici</name>
    <dbReference type="NCBI Taxonomy" id="644352"/>
    <lineage>
        <taxon>Eukaryota</taxon>
        <taxon>Fungi</taxon>
        <taxon>Dikarya</taxon>
        <taxon>Ascomycota</taxon>
        <taxon>Pezizomycotina</taxon>
        <taxon>Sordariomycetes</taxon>
        <taxon>Sordariomycetidae</taxon>
        <taxon>Magnaporthales</taxon>
        <taxon>Magnaporthaceae</taxon>
        <taxon>Gaeumannomyces</taxon>
    </lineage>
</organism>
<gene>
    <name evidence="2" type="primary">20352385</name>
    <name evidence="1" type="ORF">GGTG_11927</name>
</gene>
<dbReference type="RefSeq" id="XP_009228082.1">
    <property type="nucleotide sequence ID" value="XM_009229818.1"/>
</dbReference>
<reference evidence="1" key="3">
    <citation type="submission" date="2010-09" db="EMBL/GenBank/DDBJ databases">
        <title>Annotation of Gaeumannomyces graminis var. tritici R3-111a-1.</title>
        <authorList>
            <consortium name="The Broad Institute Genome Sequencing Platform"/>
            <person name="Ma L.-J."/>
            <person name="Dead R."/>
            <person name="Young S.K."/>
            <person name="Zeng Q."/>
            <person name="Gargeya S."/>
            <person name="Fitzgerald M."/>
            <person name="Haas B."/>
            <person name="Abouelleil A."/>
            <person name="Alvarado L."/>
            <person name="Arachchi H.M."/>
            <person name="Berlin A."/>
            <person name="Brown A."/>
            <person name="Chapman S.B."/>
            <person name="Chen Z."/>
            <person name="Dunbar C."/>
            <person name="Freedman E."/>
            <person name="Gearin G."/>
            <person name="Gellesch M."/>
            <person name="Goldberg J."/>
            <person name="Griggs A."/>
            <person name="Gujja S."/>
            <person name="Heiman D."/>
            <person name="Howarth C."/>
            <person name="Larson L."/>
            <person name="Lui A."/>
            <person name="MacDonald P.J.P."/>
            <person name="Mehta T."/>
            <person name="Montmayeur A."/>
            <person name="Murphy C."/>
            <person name="Neiman D."/>
            <person name="Pearson M."/>
            <person name="Priest M."/>
            <person name="Roberts A."/>
            <person name="Saif S."/>
            <person name="Shea T."/>
            <person name="Shenoy N."/>
            <person name="Sisk P."/>
            <person name="Stolte C."/>
            <person name="Sykes S."/>
            <person name="Yandava C."/>
            <person name="Wortman J."/>
            <person name="Nusbaum C."/>
            <person name="Birren B."/>
        </authorList>
    </citation>
    <scope>NUCLEOTIDE SEQUENCE</scope>
    <source>
        <strain evidence="1">R3-111a-1</strain>
    </source>
</reference>
<dbReference type="GeneID" id="20352385"/>
<evidence type="ECO:0000313" key="1">
    <source>
        <dbReference type="EMBL" id="EJT70904.1"/>
    </source>
</evidence>
<dbReference type="VEuPathDB" id="FungiDB:GGTG_11927"/>
<protein>
    <submittedName>
        <fullName evidence="1 2">Uncharacterized protein</fullName>
    </submittedName>
</protein>
<evidence type="ECO:0000313" key="3">
    <source>
        <dbReference type="Proteomes" id="UP000006039"/>
    </source>
</evidence>
<reference evidence="2" key="4">
    <citation type="journal article" date="2015" name="G3 (Bethesda)">
        <title>Genome sequences of three phytopathogenic species of the Magnaporthaceae family of fungi.</title>
        <authorList>
            <person name="Okagaki L.H."/>
            <person name="Nunes C.C."/>
            <person name="Sailsbery J."/>
            <person name="Clay B."/>
            <person name="Brown D."/>
            <person name="John T."/>
            <person name="Oh Y."/>
            <person name="Young N."/>
            <person name="Fitzgerald M."/>
            <person name="Haas B.J."/>
            <person name="Zeng Q."/>
            <person name="Young S."/>
            <person name="Adiconis X."/>
            <person name="Fan L."/>
            <person name="Levin J.Z."/>
            <person name="Mitchell T.K."/>
            <person name="Okubara P.A."/>
            <person name="Farman M.L."/>
            <person name="Kohn L.M."/>
            <person name="Birren B."/>
            <person name="Ma L.-J."/>
            <person name="Dean R.A."/>
        </authorList>
    </citation>
    <scope>NUCLEOTIDE SEQUENCE</scope>
    <source>
        <strain evidence="2">R3-111a-1</strain>
    </source>
</reference>
<dbReference type="AlphaFoldDB" id="J3PEJ6"/>
<dbReference type="Proteomes" id="UP000006039">
    <property type="component" value="Unassembled WGS sequence"/>
</dbReference>
<reference evidence="1" key="2">
    <citation type="submission" date="2010-07" db="EMBL/GenBank/DDBJ databases">
        <authorList>
            <consortium name="The Broad Institute Genome Sequencing Platform"/>
            <consortium name="Broad Institute Genome Sequencing Center for Infectious Disease"/>
            <person name="Ma L.-J."/>
            <person name="Dead R."/>
            <person name="Young S."/>
            <person name="Zeng Q."/>
            <person name="Koehrsen M."/>
            <person name="Alvarado L."/>
            <person name="Berlin A."/>
            <person name="Chapman S.B."/>
            <person name="Chen Z."/>
            <person name="Freedman E."/>
            <person name="Gellesch M."/>
            <person name="Goldberg J."/>
            <person name="Griggs A."/>
            <person name="Gujja S."/>
            <person name="Heilman E.R."/>
            <person name="Heiman D."/>
            <person name="Hepburn T."/>
            <person name="Howarth C."/>
            <person name="Jen D."/>
            <person name="Larson L."/>
            <person name="Mehta T."/>
            <person name="Neiman D."/>
            <person name="Pearson M."/>
            <person name="Roberts A."/>
            <person name="Saif S."/>
            <person name="Shea T."/>
            <person name="Shenoy N."/>
            <person name="Sisk P."/>
            <person name="Stolte C."/>
            <person name="Sykes S."/>
            <person name="Walk T."/>
            <person name="White J."/>
            <person name="Yandava C."/>
            <person name="Haas B."/>
            <person name="Nusbaum C."/>
            <person name="Birren B."/>
        </authorList>
    </citation>
    <scope>NUCLEOTIDE SEQUENCE</scope>
    <source>
        <strain evidence="1">R3-111a-1</strain>
    </source>
</reference>
<evidence type="ECO:0000313" key="2">
    <source>
        <dbReference type="EnsemblFungi" id="EJT70904"/>
    </source>
</evidence>
<accession>J3PEJ6</accession>
<keyword evidence="3" id="KW-1185">Reference proteome</keyword>
<dbReference type="EnsemblFungi" id="EJT70904">
    <property type="protein sequence ID" value="EJT70904"/>
    <property type="gene ID" value="GGTG_11927"/>
</dbReference>
<proteinExistence type="predicted"/>